<dbReference type="PROSITE" id="PS51257">
    <property type="entry name" value="PROKAR_LIPOPROTEIN"/>
    <property type="match status" value="1"/>
</dbReference>
<dbReference type="PANTHER" id="PTHR21184">
    <property type="entry name" value="MENORIN (DENDRITIC BRANCHING PROTEIN)"/>
    <property type="match status" value="1"/>
</dbReference>
<dbReference type="PANTHER" id="PTHR21184:SF3">
    <property type="entry name" value="PROTEIN FAM151B"/>
    <property type="match status" value="1"/>
</dbReference>
<keyword evidence="2" id="KW-0732">Signal</keyword>
<feature type="chain" id="PRO_5034744989" evidence="2">
    <location>
        <begin position="21"/>
        <end position="293"/>
    </location>
</feature>
<name>A0A8C6SNW0_9GOBI</name>
<comment type="similarity">
    <text evidence="1">Belongs to the menorin family.</text>
</comment>
<protein>
    <submittedName>
        <fullName evidence="4">Family with sequence similarity 151 member B</fullName>
    </submittedName>
</protein>
<feature type="signal peptide" evidence="2">
    <location>
        <begin position="1"/>
        <end position="20"/>
    </location>
</feature>
<dbReference type="Proteomes" id="UP000694523">
    <property type="component" value="Unplaced"/>
</dbReference>
<reference evidence="4" key="2">
    <citation type="submission" date="2025-09" db="UniProtKB">
        <authorList>
            <consortium name="Ensembl"/>
        </authorList>
    </citation>
    <scope>IDENTIFICATION</scope>
</reference>
<dbReference type="InterPro" id="IPR019356">
    <property type="entry name" value="Menorin_dom"/>
</dbReference>
<evidence type="ECO:0000259" key="3">
    <source>
        <dbReference type="Pfam" id="PF10223"/>
    </source>
</evidence>
<evidence type="ECO:0000313" key="4">
    <source>
        <dbReference type="Ensembl" id="ENSNMLP00000008058.1"/>
    </source>
</evidence>
<dbReference type="GO" id="GO:0005615">
    <property type="term" value="C:extracellular space"/>
    <property type="evidence" value="ECO:0007669"/>
    <property type="project" value="TreeGrafter"/>
</dbReference>
<keyword evidence="5" id="KW-1185">Reference proteome</keyword>
<evidence type="ECO:0000313" key="5">
    <source>
        <dbReference type="Proteomes" id="UP000694523"/>
    </source>
</evidence>
<dbReference type="Pfam" id="PF10223">
    <property type="entry name" value="Menorin_N"/>
    <property type="match status" value="1"/>
</dbReference>
<sequence>MKNKLALLCSLLFVFAGCLTLFALWKSNVTEEEMPGQTLKYFLGLGLIKREDAADITWAHAVNSKSKLSEALKDSTLMLEADVLMRGQEPREPIMAHPPHTDSDISLREWLQELNTHNDKGIKLDFKSLDAVAPSMLILAQIWGRFSRPAWLNADVLPGPGGQASPLDAHKFLSALVSLSEDTVLSLGWTTGWTDGAENPGYSWEMVRAMEQICRSLKNPVTFPVRAALMGKSAPQLLWLLQQSHRYSLTVWTGQSDVFKMEDLLQFRKRLQPSRVYYDLPDDQRNKLAQISP</sequence>
<dbReference type="AlphaFoldDB" id="A0A8C6SNW0"/>
<proteinExistence type="inferred from homology"/>
<accession>A0A8C6SNW0</accession>
<reference evidence="4" key="1">
    <citation type="submission" date="2025-08" db="UniProtKB">
        <authorList>
            <consortium name="Ensembl"/>
        </authorList>
    </citation>
    <scope>IDENTIFICATION</scope>
</reference>
<feature type="domain" description="Menorin-like" evidence="3">
    <location>
        <begin position="52"/>
        <end position="285"/>
    </location>
</feature>
<organism evidence="4 5">
    <name type="scientific">Neogobius melanostomus</name>
    <name type="common">round goby</name>
    <dbReference type="NCBI Taxonomy" id="47308"/>
    <lineage>
        <taxon>Eukaryota</taxon>
        <taxon>Metazoa</taxon>
        <taxon>Chordata</taxon>
        <taxon>Craniata</taxon>
        <taxon>Vertebrata</taxon>
        <taxon>Euteleostomi</taxon>
        <taxon>Actinopterygii</taxon>
        <taxon>Neopterygii</taxon>
        <taxon>Teleostei</taxon>
        <taxon>Neoteleostei</taxon>
        <taxon>Acanthomorphata</taxon>
        <taxon>Gobiaria</taxon>
        <taxon>Gobiiformes</taxon>
        <taxon>Gobioidei</taxon>
        <taxon>Gobiidae</taxon>
        <taxon>Benthophilinae</taxon>
        <taxon>Neogobiini</taxon>
        <taxon>Neogobius</taxon>
    </lineage>
</organism>
<dbReference type="Ensembl" id="ENSNMLT00000009164.1">
    <property type="protein sequence ID" value="ENSNMLP00000008058.1"/>
    <property type="gene ID" value="ENSNMLG00000005727.1"/>
</dbReference>
<evidence type="ECO:0000256" key="1">
    <source>
        <dbReference type="ARBA" id="ARBA00044953"/>
    </source>
</evidence>
<evidence type="ECO:0000256" key="2">
    <source>
        <dbReference type="SAM" id="SignalP"/>
    </source>
</evidence>